<dbReference type="EMBL" id="LRXL01000012">
    <property type="protein sequence ID" value="OAB81437.1"/>
    <property type="molecule type" value="Genomic_DNA"/>
</dbReference>
<dbReference type="AlphaFoldDB" id="A0A167K6G0"/>
<sequence length="365" mass="42399">MKFLNLLGILFITITTQAQQLKINPELIAQSVEEVVLPVSEDAYVLVKDSIAYAYKIDAVLPYKKQNLKNSYILDVVNNRVYSLALVSKKVDQVDEFLNTTTLVYYKYEFNYCEIESAKTTTLMNTYGYFIPKIVVSEFAPFNGTLNADDLYTTSIYESSDHLALPSHYLRIDKNNVLAVLNNGYLVLSEAKNHKVAQKKYWGNFNGTLSLQRSVKIGDFARITFQRYREDIDDLETFWSILDLKKQIFVPINLEQFYSNLENIEEQDISLLNSTPLFYKALNSTNIRMFVLPDNNYVWVNDQSYYYGSKELSKYAILKKDVINYNLNVHTHIYDHPARILRAIAPQETEKIKAFSKSYELKKRQ</sequence>
<keyword evidence="2" id="KW-1185">Reference proteome</keyword>
<evidence type="ECO:0000313" key="1">
    <source>
        <dbReference type="EMBL" id="OAB81437.1"/>
    </source>
</evidence>
<organism evidence="1 2">
    <name type="scientific">Cochleicola gelatinilyticus</name>
    <dbReference type="NCBI Taxonomy" id="1763537"/>
    <lineage>
        <taxon>Bacteria</taxon>
        <taxon>Pseudomonadati</taxon>
        <taxon>Bacteroidota</taxon>
        <taxon>Flavobacteriia</taxon>
        <taxon>Flavobacteriales</taxon>
        <taxon>Flavobacteriaceae</taxon>
        <taxon>Cochleicola</taxon>
    </lineage>
</organism>
<gene>
    <name evidence="1" type="ORF">ULVI_01035</name>
</gene>
<dbReference type="Proteomes" id="UP000077013">
    <property type="component" value="Unassembled WGS sequence"/>
</dbReference>
<comment type="caution">
    <text evidence="1">The sequence shown here is derived from an EMBL/GenBank/DDBJ whole genome shotgun (WGS) entry which is preliminary data.</text>
</comment>
<protein>
    <submittedName>
        <fullName evidence="1">Uncharacterized protein</fullName>
    </submittedName>
</protein>
<dbReference type="OrthoDB" id="1416604at2"/>
<reference evidence="1" key="1">
    <citation type="submission" date="2016-02" db="EMBL/GenBank/DDBJ databases">
        <title>Ulvibacter sp. LPB0005, isolated from Thais luteostoma.</title>
        <authorList>
            <person name="Shin S.-K."/>
            <person name="Yi H."/>
        </authorList>
    </citation>
    <scope>NUCLEOTIDE SEQUENCE [LARGE SCALE GENOMIC DNA]</scope>
    <source>
        <strain evidence="1">LPB0005</strain>
    </source>
</reference>
<dbReference type="RefSeq" id="WP_068588587.1">
    <property type="nucleotide sequence ID" value="NZ_LRXL01000012.1"/>
</dbReference>
<name>A0A167K6G0_9FLAO</name>
<proteinExistence type="predicted"/>
<dbReference type="STRING" id="1763537.ULVI_01035"/>
<accession>A0A167K6G0</accession>
<evidence type="ECO:0000313" key="2">
    <source>
        <dbReference type="Proteomes" id="UP000077013"/>
    </source>
</evidence>